<evidence type="ECO:0000313" key="2">
    <source>
        <dbReference type="Proteomes" id="UP000828251"/>
    </source>
</evidence>
<reference evidence="1 2" key="1">
    <citation type="journal article" date="2021" name="Plant Biotechnol. J.">
        <title>Multi-omics assisted identification of the key and species-specific regulatory components of drought-tolerant mechanisms in Gossypium stocksii.</title>
        <authorList>
            <person name="Yu D."/>
            <person name="Ke L."/>
            <person name="Zhang D."/>
            <person name="Wu Y."/>
            <person name="Sun Y."/>
            <person name="Mei J."/>
            <person name="Sun J."/>
            <person name="Sun Y."/>
        </authorList>
    </citation>
    <scope>NUCLEOTIDE SEQUENCE [LARGE SCALE GENOMIC DNA]</scope>
    <source>
        <strain evidence="2">cv. E1</strain>
        <tissue evidence="1">Leaf</tissue>
    </source>
</reference>
<comment type="caution">
    <text evidence="1">The sequence shown here is derived from an EMBL/GenBank/DDBJ whole genome shotgun (WGS) entry which is preliminary data.</text>
</comment>
<dbReference type="Proteomes" id="UP000828251">
    <property type="component" value="Unassembled WGS sequence"/>
</dbReference>
<protein>
    <submittedName>
        <fullName evidence="1">Uncharacterized protein</fullName>
    </submittedName>
</protein>
<dbReference type="OrthoDB" id="10444423at2759"/>
<proteinExistence type="predicted"/>
<accession>A0A9D3UGL2</accession>
<keyword evidence="2" id="KW-1185">Reference proteome</keyword>
<sequence>MTNGVDDQIEPMEIRERARKVSQLRDMLVVLGNHVVNLKESIRDVRETLEGVKGRITELDSMEEKLREFPWESIGSNVEAMQRVLNSTADMLVVREDALKAMMMALK</sequence>
<evidence type="ECO:0000313" key="1">
    <source>
        <dbReference type="EMBL" id="KAH1040038.1"/>
    </source>
</evidence>
<organism evidence="1 2">
    <name type="scientific">Gossypium stocksii</name>
    <dbReference type="NCBI Taxonomy" id="47602"/>
    <lineage>
        <taxon>Eukaryota</taxon>
        <taxon>Viridiplantae</taxon>
        <taxon>Streptophyta</taxon>
        <taxon>Embryophyta</taxon>
        <taxon>Tracheophyta</taxon>
        <taxon>Spermatophyta</taxon>
        <taxon>Magnoliopsida</taxon>
        <taxon>eudicotyledons</taxon>
        <taxon>Gunneridae</taxon>
        <taxon>Pentapetalae</taxon>
        <taxon>rosids</taxon>
        <taxon>malvids</taxon>
        <taxon>Malvales</taxon>
        <taxon>Malvaceae</taxon>
        <taxon>Malvoideae</taxon>
        <taxon>Gossypium</taxon>
    </lineage>
</organism>
<dbReference type="AlphaFoldDB" id="A0A9D3UGL2"/>
<dbReference type="EMBL" id="JAIQCV010000012">
    <property type="protein sequence ID" value="KAH1040038.1"/>
    <property type="molecule type" value="Genomic_DNA"/>
</dbReference>
<name>A0A9D3UGL2_9ROSI</name>
<gene>
    <name evidence="1" type="ORF">J1N35_041781</name>
</gene>